<feature type="domain" description="MHYT" evidence="2">
    <location>
        <begin position="9"/>
        <end position="199"/>
    </location>
</feature>
<feature type="transmembrane region" description="Helical" evidence="1">
    <location>
        <begin position="171"/>
        <end position="192"/>
    </location>
</feature>
<feature type="transmembrane region" description="Helical" evidence="1">
    <location>
        <begin position="85"/>
        <end position="104"/>
    </location>
</feature>
<sequence>MHHMQHFGYGPVTPVAAYAMSFIGSLLGLRCAARARAGGGTERVSWLVLAALAIGGAGIWVMHFIAMLGFTVHGTEIRYDVRLTAASALIAIAIVGIGMCLVGFGGTRARILLPAGAITGAGVAVMHYSGMAAMNMPGNVSYDLIWVAVSVVIAVVAATAALWFSVRVRGLLATVGAAAVMGVAVSGMHYSGMAGMTVEIVPGLGAPSGATAAQLLLPSILAISVLTVVTLMIISLAPNETEMARTAEMQRLLRERRDDTPPAGTPPRG</sequence>
<organism evidence="3 4">
    <name type="scientific">Actinomadura algeriensis</name>
    <dbReference type="NCBI Taxonomy" id="1679523"/>
    <lineage>
        <taxon>Bacteria</taxon>
        <taxon>Bacillati</taxon>
        <taxon>Actinomycetota</taxon>
        <taxon>Actinomycetes</taxon>
        <taxon>Streptosporangiales</taxon>
        <taxon>Thermomonosporaceae</taxon>
        <taxon>Actinomadura</taxon>
    </lineage>
</organism>
<dbReference type="PANTHER" id="PTHR35152">
    <property type="entry name" value="DOMAIN SIGNALLING PROTEIN, PUTATIVE (AFU_ORTHOLOGUE AFUA_5G11310)-RELATED"/>
    <property type="match status" value="1"/>
</dbReference>
<dbReference type="PROSITE" id="PS50924">
    <property type="entry name" value="MHYT"/>
    <property type="match status" value="1"/>
</dbReference>
<keyword evidence="1" id="KW-0812">Transmembrane</keyword>
<evidence type="ECO:0000313" key="4">
    <source>
        <dbReference type="Proteomes" id="UP000627838"/>
    </source>
</evidence>
<feature type="transmembrane region" description="Helical" evidence="1">
    <location>
        <begin position="144"/>
        <end position="164"/>
    </location>
</feature>
<accession>A0ABR9JPH0</accession>
<dbReference type="PANTHER" id="PTHR35152:SF1">
    <property type="entry name" value="DOMAIN SIGNALLING PROTEIN, PUTATIVE (AFU_ORTHOLOGUE AFUA_5G11310)-RELATED"/>
    <property type="match status" value="1"/>
</dbReference>
<keyword evidence="1" id="KW-1133">Transmembrane helix</keyword>
<keyword evidence="1" id="KW-0472">Membrane</keyword>
<feature type="transmembrane region" description="Helical" evidence="1">
    <location>
        <begin position="111"/>
        <end position="132"/>
    </location>
</feature>
<dbReference type="RefSeq" id="WP_192759022.1">
    <property type="nucleotide sequence ID" value="NZ_JADBDZ010000001.1"/>
</dbReference>
<dbReference type="Pfam" id="PF03707">
    <property type="entry name" value="MHYT"/>
    <property type="match status" value="2"/>
</dbReference>
<evidence type="ECO:0000313" key="3">
    <source>
        <dbReference type="EMBL" id="MBE1532308.1"/>
    </source>
</evidence>
<name>A0ABR9JPH0_9ACTN</name>
<gene>
    <name evidence="3" type="ORF">H4W34_002141</name>
</gene>
<protein>
    <submittedName>
        <fullName evidence="3">NO-binding membrane sensor protein with MHYT domain</fullName>
    </submittedName>
</protein>
<comment type="caution">
    <text evidence="3">The sequence shown here is derived from an EMBL/GenBank/DDBJ whole genome shotgun (WGS) entry which is preliminary data.</text>
</comment>
<dbReference type="Proteomes" id="UP000627838">
    <property type="component" value="Unassembled WGS sequence"/>
</dbReference>
<keyword evidence="4" id="KW-1185">Reference proteome</keyword>
<feature type="transmembrane region" description="Helical" evidence="1">
    <location>
        <begin position="44"/>
        <end position="65"/>
    </location>
</feature>
<feature type="transmembrane region" description="Helical" evidence="1">
    <location>
        <begin position="12"/>
        <end position="32"/>
    </location>
</feature>
<proteinExistence type="predicted"/>
<evidence type="ECO:0000256" key="1">
    <source>
        <dbReference type="PROSITE-ProRule" id="PRU00244"/>
    </source>
</evidence>
<dbReference type="InterPro" id="IPR005330">
    <property type="entry name" value="MHYT_dom"/>
</dbReference>
<feature type="transmembrane region" description="Helical" evidence="1">
    <location>
        <begin position="212"/>
        <end position="237"/>
    </location>
</feature>
<evidence type="ECO:0000259" key="2">
    <source>
        <dbReference type="PROSITE" id="PS50924"/>
    </source>
</evidence>
<reference evidence="3 4" key="1">
    <citation type="submission" date="2020-10" db="EMBL/GenBank/DDBJ databases">
        <title>Sequencing the genomes of 1000 actinobacteria strains.</title>
        <authorList>
            <person name="Klenk H.-P."/>
        </authorList>
    </citation>
    <scope>NUCLEOTIDE SEQUENCE [LARGE SCALE GENOMIC DNA]</scope>
    <source>
        <strain evidence="3 4">DSM 46744</strain>
    </source>
</reference>
<dbReference type="EMBL" id="JADBDZ010000001">
    <property type="protein sequence ID" value="MBE1532308.1"/>
    <property type="molecule type" value="Genomic_DNA"/>
</dbReference>